<keyword evidence="1" id="KW-1133">Transmembrane helix</keyword>
<dbReference type="SUPFAM" id="SSF53300">
    <property type="entry name" value="vWA-like"/>
    <property type="match status" value="1"/>
</dbReference>
<feature type="transmembrane region" description="Helical" evidence="1">
    <location>
        <begin position="21"/>
        <end position="47"/>
    </location>
</feature>
<dbReference type="EMBL" id="PSQJ01000011">
    <property type="protein sequence ID" value="PTL86085.1"/>
    <property type="molecule type" value="Genomic_DNA"/>
</dbReference>
<gene>
    <name evidence="3" type="ORF">C4617_05535</name>
</gene>
<dbReference type="PROSITE" id="PS50234">
    <property type="entry name" value="VWFA"/>
    <property type="match status" value="1"/>
</dbReference>
<sequence>MLYSICLMCINMSYKYIRKFLINKLGSFSTITVIIIPLIIMFSGFAFDVVNMFYVKLELNYILDRALMNTSEHIISSNKDFQLSDIYNSIKHNMNIELCNDFHDQSAIDGILNSLDIHFDKMLSQYSISVKSNYKMHMNPLNILRYSKNNEFVNIDVHSSTLINIKNNFTSIMFIVDVSSSMNSTFGHFWELFFKPSKLTITKRSINDLLNRIEKINSFEGMILVGGVTYNNSIVDVFPLNPSIKEFRKKINAIEASGGTDSLPAVLEGYNMLMSQDTTFGKKRHKYIIFMTDGNNNIYSQTIKTINVCDNAKKDGITIFTIAIDTGSFDTRLVKQCASAGDDYYAENSNDMNDIFAKIAKKLTDSAIRLIK</sequence>
<dbReference type="Gene3D" id="3.40.50.410">
    <property type="entry name" value="von Willebrand factor, type A domain"/>
    <property type="match status" value="1"/>
</dbReference>
<comment type="caution">
    <text evidence="3">The sequence shown here is derived from an EMBL/GenBank/DDBJ whole genome shotgun (WGS) entry which is preliminary data.</text>
</comment>
<proteinExistence type="predicted"/>
<dbReference type="SMART" id="SM00327">
    <property type="entry name" value="VWA"/>
    <property type="match status" value="1"/>
</dbReference>
<protein>
    <recommendedName>
        <fullName evidence="2">VWFA domain-containing protein</fullName>
    </recommendedName>
</protein>
<keyword evidence="1" id="KW-0472">Membrane</keyword>
<evidence type="ECO:0000256" key="1">
    <source>
        <dbReference type="SAM" id="Phobius"/>
    </source>
</evidence>
<dbReference type="CDD" id="cd00198">
    <property type="entry name" value="vWFA"/>
    <property type="match status" value="1"/>
</dbReference>
<accession>A0A2T4VWD4</accession>
<name>A0A2T4VWD4_9HYPH</name>
<dbReference type="InterPro" id="IPR036465">
    <property type="entry name" value="vWFA_dom_sf"/>
</dbReference>
<evidence type="ECO:0000259" key="2">
    <source>
        <dbReference type="PROSITE" id="PS50234"/>
    </source>
</evidence>
<reference evidence="4" key="1">
    <citation type="submission" date="2018-02" db="EMBL/GenBank/DDBJ databases">
        <title>Genome sequence of Candidatus Liberibacter europaeus.</title>
        <authorList>
            <person name="Frampton R.A."/>
            <person name="Thompson S.M."/>
            <person name="David C."/>
            <person name="Addison S.M."/>
            <person name="Smith G.R."/>
        </authorList>
    </citation>
    <scope>NUCLEOTIDE SEQUENCE [LARGE SCALE GENOMIC DNA]</scope>
</reference>
<keyword evidence="1" id="KW-0812">Transmembrane</keyword>
<dbReference type="Proteomes" id="UP000240811">
    <property type="component" value="Unassembled WGS sequence"/>
</dbReference>
<dbReference type="InterPro" id="IPR002035">
    <property type="entry name" value="VWF_A"/>
</dbReference>
<dbReference type="Pfam" id="PF00092">
    <property type="entry name" value="VWA"/>
    <property type="match status" value="1"/>
</dbReference>
<evidence type="ECO:0000313" key="4">
    <source>
        <dbReference type="Proteomes" id="UP000240811"/>
    </source>
</evidence>
<evidence type="ECO:0000313" key="3">
    <source>
        <dbReference type="EMBL" id="PTL86085.1"/>
    </source>
</evidence>
<organism evidence="3 4">
    <name type="scientific">Candidatus Liberibacter europaeus</name>
    <dbReference type="NCBI Taxonomy" id="744859"/>
    <lineage>
        <taxon>Bacteria</taxon>
        <taxon>Pseudomonadati</taxon>
        <taxon>Pseudomonadota</taxon>
        <taxon>Alphaproteobacteria</taxon>
        <taxon>Hyphomicrobiales</taxon>
        <taxon>Rhizobiaceae</taxon>
        <taxon>Liberibacter</taxon>
    </lineage>
</organism>
<feature type="domain" description="VWFA" evidence="2">
    <location>
        <begin position="171"/>
        <end position="363"/>
    </location>
</feature>
<dbReference type="AlphaFoldDB" id="A0A2T4VWD4"/>